<reference evidence="2" key="1">
    <citation type="submission" date="2021-07" db="EMBL/GenBank/DDBJ databases">
        <title>Genome Resource of American Ginseng Black Spot Pathogen Alternaria panax.</title>
        <authorList>
            <person name="Qiu C."/>
            <person name="Wang W."/>
            <person name="Liu Z."/>
        </authorList>
    </citation>
    <scope>NUCLEOTIDE SEQUENCE</scope>
    <source>
        <strain evidence="2">BNCC115425</strain>
    </source>
</reference>
<dbReference type="EMBL" id="JAANER010000001">
    <property type="protein sequence ID" value="KAG9195250.1"/>
    <property type="molecule type" value="Genomic_DNA"/>
</dbReference>
<name>A0AAD4NVP8_9PLEO</name>
<proteinExistence type="predicted"/>
<keyword evidence="3" id="KW-1185">Reference proteome</keyword>
<protein>
    <submittedName>
        <fullName evidence="2">Uncharacterized protein</fullName>
    </submittedName>
</protein>
<evidence type="ECO:0000256" key="1">
    <source>
        <dbReference type="SAM" id="MobiDB-lite"/>
    </source>
</evidence>
<feature type="region of interest" description="Disordered" evidence="1">
    <location>
        <begin position="15"/>
        <end position="39"/>
    </location>
</feature>
<evidence type="ECO:0000313" key="2">
    <source>
        <dbReference type="EMBL" id="KAG9195250.1"/>
    </source>
</evidence>
<sequence length="229" mass="26120">MAIWETNKYPFDAPETGRLGYSDPVEPEDTHFEPGQPKGSDLEKAVYDRVRELGLHIEDPLEGLRKVFHALKKEMKSLQTSRTGLYLPGSLVKGINFLPVGNLLYEEWAPLWDGFQKFYPQYLPGSILRVEMEKKSGNRRIAPTQTNAMRKAANKGAGSAKPPLTPAEQDWGDWLDSLALSLGPEDYTFPENCKRAHRRMNQMTAKEWDEVTLQYREKSPKRTLGSGHW</sequence>
<comment type="caution">
    <text evidence="2">The sequence shown here is derived from an EMBL/GenBank/DDBJ whole genome shotgun (WGS) entry which is preliminary data.</text>
</comment>
<gene>
    <name evidence="2" type="ORF">G6011_00370</name>
</gene>
<accession>A0AAD4NVP8</accession>
<dbReference type="Proteomes" id="UP001199106">
    <property type="component" value="Unassembled WGS sequence"/>
</dbReference>
<dbReference type="AlphaFoldDB" id="A0AAD4NVP8"/>
<organism evidence="2 3">
    <name type="scientific">Alternaria panax</name>
    <dbReference type="NCBI Taxonomy" id="48097"/>
    <lineage>
        <taxon>Eukaryota</taxon>
        <taxon>Fungi</taxon>
        <taxon>Dikarya</taxon>
        <taxon>Ascomycota</taxon>
        <taxon>Pezizomycotina</taxon>
        <taxon>Dothideomycetes</taxon>
        <taxon>Pleosporomycetidae</taxon>
        <taxon>Pleosporales</taxon>
        <taxon>Pleosporineae</taxon>
        <taxon>Pleosporaceae</taxon>
        <taxon>Alternaria</taxon>
        <taxon>Alternaria sect. Panax</taxon>
    </lineage>
</organism>
<evidence type="ECO:0000313" key="3">
    <source>
        <dbReference type="Proteomes" id="UP001199106"/>
    </source>
</evidence>